<dbReference type="AlphaFoldDB" id="A1ZKK4"/>
<proteinExistence type="predicted"/>
<protein>
    <submittedName>
        <fullName evidence="3">Uncharacterized protein</fullName>
    </submittedName>
</protein>
<dbReference type="Proteomes" id="UP000004095">
    <property type="component" value="Unassembled WGS sequence"/>
</dbReference>
<dbReference type="RefSeq" id="WP_002696888.1">
    <property type="nucleotide sequence ID" value="NZ_AAWS01000012.1"/>
</dbReference>
<feature type="transmembrane region" description="Helical" evidence="2">
    <location>
        <begin position="140"/>
        <end position="166"/>
    </location>
</feature>
<keyword evidence="2" id="KW-1133">Transmembrane helix</keyword>
<feature type="transmembrane region" description="Helical" evidence="2">
    <location>
        <begin position="100"/>
        <end position="119"/>
    </location>
</feature>
<gene>
    <name evidence="3" type="ORF">M23134_02421</name>
</gene>
<keyword evidence="4" id="KW-1185">Reference proteome</keyword>
<evidence type="ECO:0000313" key="4">
    <source>
        <dbReference type="Proteomes" id="UP000004095"/>
    </source>
</evidence>
<organism evidence="3 4">
    <name type="scientific">Microscilla marina ATCC 23134</name>
    <dbReference type="NCBI Taxonomy" id="313606"/>
    <lineage>
        <taxon>Bacteria</taxon>
        <taxon>Pseudomonadati</taxon>
        <taxon>Bacteroidota</taxon>
        <taxon>Cytophagia</taxon>
        <taxon>Cytophagales</taxon>
        <taxon>Microscillaceae</taxon>
        <taxon>Microscilla</taxon>
    </lineage>
</organism>
<feature type="transmembrane region" description="Helical" evidence="2">
    <location>
        <begin position="65"/>
        <end position="88"/>
    </location>
</feature>
<keyword evidence="2" id="KW-0472">Membrane</keyword>
<sequence>MKNLAQKLKKIKKPSEVHQNDVYSETHRLSKMRANYEKAREELTVQPYSQRMRPLDNFLYGFRSVYHFISVILGLATCALVSLVFVGIDTQGNEQFPPWLLILMALLIGGLLVGVLVAVEMAKVTFAKNIFKAKAKRANINTFSIVALAFLVFVSIALSGVGGALLSYKMGDKTQQLGQTLKTGENKVAKQYDQRLVQLNEVIAALEKLSVDKKARKWGLTKEEQANLQTSKAEKIQLLAAKEKALSKLSTQHDHKLKANQAYTSTTMYVALALITFLELITIYAYSFHYQYLARTENEGVQFNILPHSEALAETPKEESQDTMVERLVDKLSEALLASKESAPAPKLEAEKPAEKTKEISPEETTLAPNTPPLEVWMQALEEKVAQITQQFQSAPAAPETVVAQAPNEISLRPSSTRTNLQAINDNAPLGTHVECKNPACSKQFQKRSHNHKYCTPNCRTSKSFNI</sequence>
<comment type="caution">
    <text evidence="3">The sequence shown here is derived from an EMBL/GenBank/DDBJ whole genome shotgun (WGS) entry which is preliminary data.</text>
</comment>
<evidence type="ECO:0000256" key="1">
    <source>
        <dbReference type="SAM" id="MobiDB-lite"/>
    </source>
</evidence>
<accession>A1ZKK4</accession>
<name>A1ZKK4_MICM2</name>
<feature type="compositionally biased region" description="Basic and acidic residues" evidence="1">
    <location>
        <begin position="348"/>
        <end position="361"/>
    </location>
</feature>
<evidence type="ECO:0000313" key="3">
    <source>
        <dbReference type="EMBL" id="EAY29230.1"/>
    </source>
</evidence>
<feature type="region of interest" description="Disordered" evidence="1">
    <location>
        <begin position="340"/>
        <end position="370"/>
    </location>
</feature>
<feature type="transmembrane region" description="Helical" evidence="2">
    <location>
        <begin position="266"/>
        <end position="286"/>
    </location>
</feature>
<dbReference type="EMBL" id="AAWS01000012">
    <property type="protein sequence ID" value="EAY29230.1"/>
    <property type="molecule type" value="Genomic_DNA"/>
</dbReference>
<keyword evidence="2" id="KW-0812">Transmembrane</keyword>
<reference evidence="3 4" key="1">
    <citation type="submission" date="2007-01" db="EMBL/GenBank/DDBJ databases">
        <authorList>
            <person name="Haygood M."/>
            <person name="Podell S."/>
            <person name="Anderson C."/>
            <person name="Hopkinson B."/>
            <person name="Roe K."/>
            <person name="Barbeau K."/>
            <person name="Gaasterland T."/>
            <person name="Ferriera S."/>
            <person name="Johnson J."/>
            <person name="Kravitz S."/>
            <person name="Beeson K."/>
            <person name="Sutton G."/>
            <person name="Rogers Y.-H."/>
            <person name="Friedman R."/>
            <person name="Frazier M."/>
            <person name="Venter J.C."/>
        </authorList>
    </citation>
    <scope>NUCLEOTIDE SEQUENCE [LARGE SCALE GENOMIC DNA]</scope>
    <source>
        <strain evidence="3 4">ATCC 23134</strain>
    </source>
</reference>
<evidence type="ECO:0000256" key="2">
    <source>
        <dbReference type="SAM" id="Phobius"/>
    </source>
</evidence>